<feature type="compositionally biased region" description="Basic residues" evidence="1">
    <location>
        <begin position="31"/>
        <end position="44"/>
    </location>
</feature>
<feature type="compositionally biased region" description="Low complexity" evidence="1">
    <location>
        <begin position="7"/>
        <end position="20"/>
    </location>
</feature>
<dbReference type="WBParaSite" id="sdigi.contig14.g1414.t1">
    <property type="protein sequence ID" value="sdigi.contig14.g1414.t1"/>
    <property type="gene ID" value="sdigi.contig14.g1414"/>
</dbReference>
<sequence length="190" mass="21508">MAKLPKSRSSAGKKSSSKSPRSKDSSPARGQFRKTSRSRSRSRSTHSGSRSRSSSRGRGSTSSKKKTVSPTVKKFDDSAMEVKKIAPIYRISKNGSSYKTLPFMDRGLRRRTLATRVLQPLNLNNLKVKGAKLKHRFFSHCKRLSRYYTILFILGLIALGIFYTGYTIDQMAKYARENIKTITTYVQTRI</sequence>
<evidence type="ECO:0000256" key="2">
    <source>
        <dbReference type="SAM" id="Phobius"/>
    </source>
</evidence>
<protein>
    <submittedName>
        <fullName evidence="4">Uncharacterized protein</fullName>
    </submittedName>
</protein>
<keyword evidence="3" id="KW-1185">Reference proteome</keyword>
<organism evidence="3 4">
    <name type="scientific">Setaria digitata</name>
    <dbReference type="NCBI Taxonomy" id="48799"/>
    <lineage>
        <taxon>Eukaryota</taxon>
        <taxon>Metazoa</taxon>
        <taxon>Ecdysozoa</taxon>
        <taxon>Nematoda</taxon>
        <taxon>Chromadorea</taxon>
        <taxon>Rhabditida</taxon>
        <taxon>Spirurina</taxon>
        <taxon>Spiruromorpha</taxon>
        <taxon>Filarioidea</taxon>
        <taxon>Setariidae</taxon>
        <taxon>Setaria</taxon>
    </lineage>
</organism>
<feature type="compositionally biased region" description="Low complexity" evidence="1">
    <location>
        <begin position="45"/>
        <end position="62"/>
    </location>
</feature>
<keyword evidence="2" id="KW-1133">Transmembrane helix</keyword>
<evidence type="ECO:0000256" key="1">
    <source>
        <dbReference type="SAM" id="MobiDB-lite"/>
    </source>
</evidence>
<keyword evidence="2" id="KW-0812">Transmembrane</keyword>
<evidence type="ECO:0000313" key="4">
    <source>
        <dbReference type="WBParaSite" id="sdigi.contig14.g1414.t1"/>
    </source>
</evidence>
<dbReference type="Proteomes" id="UP000887581">
    <property type="component" value="Unplaced"/>
</dbReference>
<name>A0A915PJZ0_9BILA</name>
<proteinExistence type="predicted"/>
<reference evidence="4" key="1">
    <citation type="submission" date="2022-11" db="UniProtKB">
        <authorList>
            <consortium name="WormBaseParasite"/>
        </authorList>
    </citation>
    <scope>IDENTIFICATION</scope>
</reference>
<accession>A0A915PJZ0</accession>
<keyword evidence="2" id="KW-0472">Membrane</keyword>
<dbReference type="AlphaFoldDB" id="A0A915PJZ0"/>
<feature type="region of interest" description="Disordered" evidence="1">
    <location>
        <begin position="1"/>
        <end position="72"/>
    </location>
</feature>
<evidence type="ECO:0000313" key="3">
    <source>
        <dbReference type="Proteomes" id="UP000887581"/>
    </source>
</evidence>
<feature type="transmembrane region" description="Helical" evidence="2">
    <location>
        <begin position="147"/>
        <end position="166"/>
    </location>
</feature>